<evidence type="ECO:0000313" key="2">
    <source>
        <dbReference type="EMBL" id="GIX93708.1"/>
    </source>
</evidence>
<organism evidence="2 3">
    <name type="scientific">Caerostris extrusa</name>
    <name type="common">Bark spider</name>
    <name type="synonym">Caerostris bankana</name>
    <dbReference type="NCBI Taxonomy" id="172846"/>
    <lineage>
        <taxon>Eukaryota</taxon>
        <taxon>Metazoa</taxon>
        <taxon>Ecdysozoa</taxon>
        <taxon>Arthropoda</taxon>
        <taxon>Chelicerata</taxon>
        <taxon>Arachnida</taxon>
        <taxon>Araneae</taxon>
        <taxon>Araneomorphae</taxon>
        <taxon>Entelegynae</taxon>
        <taxon>Araneoidea</taxon>
        <taxon>Araneidae</taxon>
        <taxon>Caerostris</taxon>
    </lineage>
</organism>
<proteinExistence type="predicted"/>
<protein>
    <submittedName>
        <fullName evidence="2">Uncharacterized protein</fullName>
    </submittedName>
</protein>
<evidence type="ECO:0000256" key="1">
    <source>
        <dbReference type="SAM" id="MobiDB-lite"/>
    </source>
</evidence>
<sequence>MALEKSPPTTTRVIKMLRSRRPPPLRGTKSASYQWRTSCSETKPSLVPHKLRRNGSKLICRTFCFPMTKSASNRWRSNMAANGMHRALVCYRCQRCGPLIQSRNPTIR</sequence>
<dbReference type="Proteomes" id="UP001054945">
    <property type="component" value="Unassembled WGS sequence"/>
</dbReference>
<gene>
    <name evidence="2" type="ORF">CEXT_12621</name>
</gene>
<dbReference type="AlphaFoldDB" id="A0AAV4PCI0"/>
<reference evidence="2 3" key="1">
    <citation type="submission" date="2021-06" db="EMBL/GenBank/DDBJ databases">
        <title>Caerostris extrusa draft genome.</title>
        <authorList>
            <person name="Kono N."/>
            <person name="Arakawa K."/>
        </authorList>
    </citation>
    <scope>NUCLEOTIDE SEQUENCE [LARGE SCALE GENOMIC DNA]</scope>
</reference>
<keyword evidence="3" id="KW-1185">Reference proteome</keyword>
<evidence type="ECO:0000313" key="3">
    <source>
        <dbReference type="Proteomes" id="UP001054945"/>
    </source>
</evidence>
<feature type="region of interest" description="Disordered" evidence="1">
    <location>
        <begin position="1"/>
        <end position="33"/>
    </location>
</feature>
<dbReference type="EMBL" id="BPLR01004288">
    <property type="protein sequence ID" value="GIX93708.1"/>
    <property type="molecule type" value="Genomic_DNA"/>
</dbReference>
<accession>A0AAV4PCI0</accession>
<name>A0AAV4PCI0_CAEEX</name>
<comment type="caution">
    <text evidence="2">The sequence shown here is derived from an EMBL/GenBank/DDBJ whole genome shotgun (WGS) entry which is preliminary data.</text>
</comment>